<name>A0A146KIA9_9EUKA</name>
<proteinExistence type="predicted"/>
<reference evidence="2" key="1">
    <citation type="submission" date="2015-07" db="EMBL/GenBank/DDBJ databases">
        <title>Adaptation to a free-living lifestyle via gene acquisitions in the diplomonad Trepomonas sp. PC1.</title>
        <authorList>
            <person name="Xu F."/>
            <person name="Jerlstrom-Hultqvist J."/>
            <person name="Kolisko M."/>
            <person name="Simpson A.G.B."/>
            <person name="Roger A.J."/>
            <person name="Svard S.G."/>
            <person name="Andersson J.O."/>
        </authorList>
    </citation>
    <scope>NUCLEOTIDE SEQUENCE</scope>
    <source>
        <strain evidence="2">PC1</strain>
    </source>
</reference>
<gene>
    <name evidence="2" type="ORF">TPC1_10990</name>
</gene>
<dbReference type="EMBL" id="GDID01000738">
    <property type="protein sequence ID" value="JAP95868.1"/>
    <property type="molecule type" value="Transcribed_RNA"/>
</dbReference>
<dbReference type="SUPFAM" id="SSF56672">
    <property type="entry name" value="DNA/RNA polymerases"/>
    <property type="match status" value="1"/>
</dbReference>
<keyword evidence="2" id="KW-0695">RNA-directed DNA polymerase</keyword>
<dbReference type="PROSITE" id="PS50878">
    <property type="entry name" value="RT_POL"/>
    <property type="match status" value="1"/>
</dbReference>
<protein>
    <submittedName>
        <fullName evidence="2">Telomerase reverse transcriptase</fullName>
    </submittedName>
</protein>
<dbReference type="InterPro" id="IPR000477">
    <property type="entry name" value="RT_dom"/>
</dbReference>
<feature type="non-terminal residue" evidence="2">
    <location>
        <position position="1"/>
    </location>
</feature>
<accession>A0A146KIA9</accession>
<dbReference type="InterPro" id="IPR043502">
    <property type="entry name" value="DNA/RNA_pol_sf"/>
</dbReference>
<keyword evidence="2" id="KW-0548">Nucleotidyltransferase</keyword>
<organism evidence="2">
    <name type="scientific">Trepomonas sp. PC1</name>
    <dbReference type="NCBI Taxonomy" id="1076344"/>
    <lineage>
        <taxon>Eukaryota</taxon>
        <taxon>Metamonada</taxon>
        <taxon>Diplomonadida</taxon>
        <taxon>Hexamitidae</taxon>
        <taxon>Hexamitinae</taxon>
        <taxon>Trepomonas</taxon>
    </lineage>
</organism>
<sequence length="624" mass="74390">LSISSQKRYQKKPVRGLLSRTQHQFIHLISNKTYLDQFSPLLSEADHLQKQNFCENFSFENKNSLPPIISFELLVKISKKFLLDLKLHLGFFPLQQDFNQFFVNLQNYFLTLNRFEFCTVQHLMQNLKSRKETAQVKFIKMVAKATFNSEKATREFCRENDQKLFQKLKQKANFQQNITQKEKKPKEPLAVTELKQKIDFVMHLLMYFLSQFLYLVDEMSTVTKQKFVFLNKQHKTQLSQMMLNQVKFKYEETIELSEFTSNLNFVYKKEPFIFRPILNGSKNYNQNSHIIFQILQKYFKVSYKPFTQVINQLQPHYMICDVVAAYDLIDQNTLYQLILNKLNNETHIVVQYALFKTHLSPEQVLNVTTSQICAQIQQLVFNSQFLFDNKRYKWLTGVPQGGLCSSMFCYIYYEYLVKRTLSQFIFEHQLTKIQFQKRQNHLLQQLQQSQNVINTDFIKFDIYVDDIIFHSNSSALLTELKKFVFSQLNLTEETDWCRFDLNQKISILKFQPHRISNCVQFKLYQRVFYYENKLKQSFKLDGCKFQAAKDQILQFVEIGIQMSKICKKHRVFVYLLFKTTLKLVKTCSNRFKLTIKQFGDLKNMVLRKMIAGNLFLKCPVLKKI</sequence>
<dbReference type="GO" id="GO:0003964">
    <property type="term" value="F:RNA-directed DNA polymerase activity"/>
    <property type="evidence" value="ECO:0007669"/>
    <property type="project" value="UniProtKB-KW"/>
</dbReference>
<evidence type="ECO:0000259" key="1">
    <source>
        <dbReference type="PROSITE" id="PS50878"/>
    </source>
</evidence>
<feature type="non-terminal residue" evidence="2">
    <location>
        <position position="624"/>
    </location>
</feature>
<feature type="domain" description="Reverse transcriptase" evidence="1">
    <location>
        <begin position="247"/>
        <end position="501"/>
    </location>
</feature>
<keyword evidence="2" id="KW-0808">Transferase</keyword>
<dbReference type="AlphaFoldDB" id="A0A146KIA9"/>
<evidence type="ECO:0000313" key="2">
    <source>
        <dbReference type="EMBL" id="JAP95868.1"/>
    </source>
</evidence>